<evidence type="ECO:0000313" key="1">
    <source>
        <dbReference type="EMBL" id="KAK1858338.1"/>
    </source>
</evidence>
<accession>A0ACC3BK98</accession>
<comment type="caution">
    <text evidence="1">The sequence shown here is derived from an EMBL/GenBank/DDBJ whole genome shotgun (WGS) entry which is preliminary data.</text>
</comment>
<reference evidence="1" key="1">
    <citation type="submission" date="2019-11" db="EMBL/GenBank/DDBJ databases">
        <title>Nori genome reveals adaptations in red seaweeds to the harsh intertidal environment.</title>
        <authorList>
            <person name="Wang D."/>
            <person name="Mao Y."/>
        </authorList>
    </citation>
    <scope>NUCLEOTIDE SEQUENCE</scope>
    <source>
        <tissue evidence="1">Gametophyte</tissue>
    </source>
</reference>
<gene>
    <name evidence="1" type="ORF">I4F81_000947</name>
</gene>
<sequence length="531" mass="54609">MTNPDDTMAPPVVNETVPAGDADAAASATAAATAAVQAAEAAATEAATKARAAAAEAVAAEAAAAAAKTALLTATGTVGADPATLAPTMSLKSLHVKAPEWAGPEGYLQYQEDVELRTHMTTLADNKKGGAMRLALSGVAMEAARNVSVADLTQPNGYKMLLDCLRIIFGGSEAQRGQDAYGTLKTLYRGTRSMEEYLAAMSQALVQCRVNGYSMSNKTAAAIFLDQAGLDTHKQATTMSAAGVLSVKGSDSLTAVTTALRDLWGGSEVLNSATPPVPPPTNRPPTGEEAFVSHKTAHLVLLAEGKDATGLGARTGDVILDIGATSTIAGAAWVAAYVSRLSPYMRSMITSEEAAAVFTFGGGHTQRAFERVTLPLRIGNQPCLVATWVVAGHLPMLMSRKMMASLGVILDVAGCSMQVSALAVTIPLVMSEAGHLTFSAFGKKKKRMSKSPVQSAPTPPKEVVALVTTEPAVPEPAMPEAAAAPTTDVVVPRTDKGKAWCLPAGASTDPALAALRSTSSPDGRTVTRPAD</sequence>
<organism evidence="1 2">
    <name type="scientific">Pyropia yezoensis</name>
    <name type="common">Susabi-nori</name>
    <name type="synonym">Porphyra yezoensis</name>
    <dbReference type="NCBI Taxonomy" id="2788"/>
    <lineage>
        <taxon>Eukaryota</taxon>
        <taxon>Rhodophyta</taxon>
        <taxon>Bangiophyceae</taxon>
        <taxon>Bangiales</taxon>
        <taxon>Bangiaceae</taxon>
        <taxon>Pyropia</taxon>
    </lineage>
</organism>
<dbReference type="EMBL" id="CM020618">
    <property type="protein sequence ID" value="KAK1858338.1"/>
    <property type="molecule type" value="Genomic_DNA"/>
</dbReference>
<evidence type="ECO:0000313" key="2">
    <source>
        <dbReference type="Proteomes" id="UP000798662"/>
    </source>
</evidence>
<keyword evidence="2" id="KW-1185">Reference proteome</keyword>
<protein>
    <submittedName>
        <fullName evidence="1">Uncharacterized protein</fullName>
    </submittedName>
</protein>
<name>A0ACC3BK98_PYRYE</name>
<proteinExistence type="predicted"/>
<dbReference type="Proteomes" id="UP000798662">
    <property type="component" value="Chromosome 1"/>
</dbReference>